<name>A0A9W8Y9T1_9PLEO</name>
<feature type="region of interest" description="Disordered" evidence="1">
    <location>
        <begin position="228"/>
        <end position="291"/>
    </location>
</feature>
<evidence type="ECO:0000313" key="2">
    <source>
        <dbReference type="EMBL" id="KAJ4369235.1"/>
    </source>
</evidence>
<dbReference type="OrthoDB" id="3921198at2759"/>
<dbReference type="Proteomes" id="UP001140560">
    <property type="component" value="Unassembled WGS sequence"/>
</dbReference>
<keyword evidence="3" id="KW-1185">Reference proteome</keyword>
<evidence type="ECO:0000313" key="3">
    <source>
        <dbReference type="Proteomes" id="UP001140560"/>
    </source>
</evidence>
<feature type="compositionally biased region" description="Low complexity" evidence="1">
    <location>
        <begin position="269"/>
        <end position="287"/>
    </location>
</feature>
<comment type="caution">
    <text evidence="2">The sequence shown here is derived from an EMBL/GenBank/DDBJ whole genome shotgun (WGS) entry which is preliminary data.</text>
</comment>
<feature type="compositionally biased region" description="Polar residues" evidence="1">
    <location>
        <begin position="335"/>
        <end position="345"/>
    </location>
</feature>
<dbReference type="AlphaFoldDB" id="A0A9W8Y9T1"/>
<proteinExistence type="predicted"/>
<sequence>MNERREIAFSPRKIIGKTRQHLRTPATFKDSVDETNPVEIDYKANPWWRSRYLCWEVKGQIAEEYKILGPKIYDELRQSCRESSLEIFIWPYMLGKSTKSARPVLVIASEDEASRADAKATIERSDILKEHQHFKLWPLRYLPTGPVSPVAMEDHATAQPLPSTESFEVYYDPAERLRPIGMPIYIKHSGTTVRRATANAVHNGTNYGYMTAAHAFVEAVPQRAASKDSSSHFDFPFDSDSDSESSNNMDIDASSLYSGTSPETIGRGSSSTASSQRSETSSQTPSSLGDVEELGHIENLNFGDVDYSPVEATTPPKARGQLTSDKPQVDLKSSKIGSRSQPSRSIGSFLSSDKYDVMMEREYSIPIVFGFGPGLKMSVYGLQGMNANALCHKHIIYAWPPDSTKDTHTYVHAVLPAVLTPDVEANLQDAMDTHLLDLVTHHFHAFPLYTSPLKVLREVYVFFRSLETDSAHSLLLTKALKLLVLVHVGGDIVLLNPATDAATDELVRATMPATSLPITPTPCFIRAQFGTAIPALAVRLITEILSSLEQFLPRRSEHDWPAVLATLLVVLMTIESIQYHAAQRPYHEDATAVVARSAIEEGSNRDEEAVQLLLDFYFACFSGCHTRLHPQWAGEPKDSPGPTPELKFIKNIRGAINNMDIRIYLDKKAVERQWDGVDMNFFFDRLVARLFVAKS</sequence>
<accession>A0A9W8Y9T1</accession>
<dbReference type="EMBL" id="JAPEUY010000010">
    <property type="protein sequence ID" value="KAJ4369235.1"/>
    <property type="molecule type" value="Genomic_DNA"/>
</dbReference>
<evidence type="ECO:0000256" key="1">
    <source>
        <dbReference type="SAM" id="MobiDB-lite"/>
    </source>
</evidence>
<feature type="region of interest" description="Disordered" evidence="1">
    <location>
        <begin position="305"/>
        <end position="345"/>
    </location>
</feature>
<reference evidence="2" key="1">
    <citation type="submission" date="2022-10" db="EMBL/GenBank/DDBJ databases">
        <title>Tapping the CABI collections for fungal endophytes: first genome assemblies for Collariella, Neodidymelliopsis, Ascochyta clinopodiicola, Didymella pomorum, Didymosphaeria variabile, Neocosmospora piperis and Neocucurbitaria cava.</title>
        <authorList>
            <person name="Hill R."/>
        </authorList>
    </citation>
    <scope>NUCLEOTIDE SEQUENCE</scope>
    <source>
        <strain evidence="2">IMI 356814</strain>
    </source>
</reference>
<organism evidence="2 3">
    <name type="scientific">Neocucurbitaria cava</name>
    <dbReference type="NCBI Taxonomy" id="798079"/>
    <lineage>
        <taxon>Eukaryota</taxon>
        <taxon>Fungi</taxon>
        <taxon>Dikarya</taxon>
        <taxon>Ascomycota</taxon>
        <taxon>Pezizomycotina</taxon>
        <taxon>Dothideomycetes</taxon>
        <taxon>Pleosporomycetidae</taxon>
        <taxon>Pleosporales</taxon>
        <taxon>Pleosporineae</taxon>
        <taxon>Cucurbitariaceae</taxon>
        <taxon>Neocucurbitaria</taxon>
    </lineage>
</organism>
<protein>
    <submittedName>
        <fullName evidence="2">Uncharacterized protein</fullName>
    </submittedName>
</protein>
<gene>
    <name evidence="2" type="ORF">N0V83_006320</name>
</gene>